<keyword evidence="2" id="KW-1185">Reference proteome</keyword>
<reference evidence="1 2" key="1">
    <citation type="submission" date="2019-10" db="EMBL/GenBank/DDBJ databases">
        <title>Assembly and Annotation for the nematode Trichostrongylus colubriformis.</title>
        <authorList>
            <person name="Martin J."/>
        </authorList>
    </citation>
    <scope>NUCLEOTIDE SEQUENCE [LARGE SCALE GENOMIC DNA]</scope>
    <source>
        <strain evidence="1">G859</strain>
        <tissue evidence="1">Whole worm</tissue>
    </source>
</reference>
<dbReference type="AlphaFoldDB" id="A0AAN8G3Y8"/>
<gene>
    <name evidence="1" type="ORF">GCK32_002638</name>
</gene>
<evidence type="ECO:0000313" key="1">
    <source>
        <dbReference type="EMBL" id="KAK5986787.1"/>
    </source>
</evidence>
<accession>A0AAN8G3Y8</accession>
<name>A0AAN8G3Y8_TRICO</name>
<dbReference type="Proteomes" id="UP001331761">
    <property type="component" value="Unassembled WGS sequence"/>
</dbReference>
<proteinExistence type="predicted"/>
<comment type="caution">
    <text evidence="1">The sequence shown here is derived from an EMBL/GenBank/DDBJ whole genome shotgun (WGS) entry which is preliminary data.</text>
</comment>
<protein>
    <submittedName>
        <fullName evidence="1">Uncharacterized protein</fullName>
    </submittedName>
</protein>
<organism evidence="1 2">
    <name type="scientific">Trichostrongylus colubriformis</name>
    <name type="common">Black scour worm</name>
    <dbReference type="NCBI Taxonomy" id="6319"/>
    <lineage>
        <taxon>Eukaryota</taxon>
        <taxon>Metazoa</taxon>
        <taxon>Ecdysozoa</taxon>
        <taxon>Nematoda</taxon>
        <taxon>Chromadorea</taxon>
        <taxon>Rhabditida</taxon>
        <taxon>Rhabditina</taxon>
        <taxon>Rhabditomorpha</taxon>
        <taxon>Strongyloidea</taxon>
        <taxon>Trichostrongylidae</taxon>
        <taxon>Trichostrongylus</taxon>
    </lineage>
</organism>
<sequence length="109" mass="12359">VYEETSRIERKRSLLLQTTSFPTGELISIRQAAAERSPLEDVTPTKSCITPSRMLNIAEEVAEESEHLVVSGVVRGVVREVLRREKEELRNTLDRRRKRCGVTPSNTPV</sequence>
<dbReference type="EMBL" id="WIXE01000219">
    <property type="protein sequence ID" value="KAK5986787.1"/>
    <property type="molecule type" value="Genomic_DNA"/>
</dbReference>
<feature type="non-terminal residue" evidence="1">
    <location>
        <position position="1"/>
    </location>
</feature>
<evidence type="ECO:0000313" key="2">
    <source>
        <dbReference type="Proteomes" id="UP001331761"/>
    </source>
</evidence>